<organism evidence="1 2">
    <name type="scientific">Scopulibacillus daqui</name>
    <dbReference type="NCBI Taxonomy" id="1469162"/>
    <lineage>
        <taxon>Bacteria</taxon>
        <taxon>Bacillati</taxon>
        <taxon>Bacillota</taxon>
        <taxon>Bacilli</taxon>
        <taxon>Bacillales</taxon>
        <taxon>Sporolactobacillaceae</taxon>
        <taxon>Scopulibacillus</taxon>
    </lineage>
</organism>
<dbReference type="Proteomes" id="UP000808914">
    <property type="component" value="Unassembled WGS sequence"/>
</dbReference>
<comment type="caution">
    <text evidence="1">The sequence shown here is derived from an EMBL/GenBank/DDBJ whole genome shotgun (WGS) entry which is preliminary data.</text>
</comment>
<dbReference type="EMBL" id="JAFBER010000008">
    <property type="protein sequence ID" value="MBM7645375.1"/>
    <property type="molecule type" value="Genomic_DNA"/>
</dbReference>
<protein>
    <submittedName>
        <fullName evidence="1">N-acetylglutamate synthase-like GNAT family acetyltransferase</fullName>
    </submittedName>
</protein>
<evidence type="ECO:0000313" key="1">
    <source>
        <dbReference type="EMBL" id="MBM7645375.1"/>
    </source>
</evidence>
<keyword evidence="2" id="KW-1185">Reference proteome</keyword>
<name>A0ABS2Q0L4_9BACL</name>
<proteinExistence type="predicted"/>
<evidence type="ECO:0000313" key="2">
    <source>
        <dbReference type="Proteomes" id="UP000808914"/>
    </source>
</evidence>
<accession>A0ABS2Q0L4</accession>
<reference evidence="1 2" key="1">
    <citation type="submission" date="2021-01" db="EMBL/GenBank/DDBJ databases">
        <title>Genomic Encyclopedia of Type Strains, Phase IV (KMG-IV): sequencing the most valuable type-strain genomes for metagenomic binning, comparative biology and taxonomic classification.</title>
        <authorList>
            <person name="Goeker M."/>
        </authorList>
    </citation>
    <scope>NUCLEOTIDE SEQUENCE [LARGE SCALE GENOMIC DNA]</scope>
    <source>
        <strain evidence="1 2">DSM 28236</strain>
    </source>
</reference>
<gene>
    <name evidence="1" type="ORF">JOD45_001586</name>
</gene>
<sequence length="147" mass="16698">MDTVVYIAKAEDREKVKKFTEKAGVSLPESTDNIQFLLLMDKSNALIGVIGIDLINREAVLRSLVIDGSKCKTDDIIYFLNTALAYATKKKATKVYFATPVGSALFAPLGFEEVAFSNLPEYLQRDWEQTYTNYQQRMMFLFKELCT</sequence>
<dbReference type="RefSeq" id="WP_205003313.1">
    <property type="nucleotide sequence ID" value="NZ_JAFBER010000008.1"/>
</dbReference>